<gene>
    <name evidence="1" type="ORF">HNY73_015349</name>
</gene>
<dbReference type="AlphaFoldDB" id="A0A8T0EW85"/>
<proteinExistence type="predicted"/>
<reference evidence="1" key="1">
    <citation type="journal article" date="2020" name="bioRxiv">
        <title>Chromosome-level reference genome of the European wasp spider Argiope bruennichi: a resource for studies on range expansion and evolutionary adaptation.</title>
        <authorList>
            <person name="Sheffer M.M."/>
            <person name="Hoppe A."/>
            <person name="Krehenwinkel H."/>
            <person name="Uhl G."/>
            <person name="Kuss A.W."/>
            <person name="Jensen L."/>
            <person name="Jensen C."/>
            <person name="Gillespie R.G."/>
            <person name="Hoff K.J."/>
            <person name="Prost S."/>
        </authorList>
    </citation>
    <scope>NUCLEOTIDE SEQUENCE</scope>
</reference>
<keyword evidence="2" id="KW-1185">Reference proteome</keyword>
<dbReference type="EMBL" id="JABXBU010002072">
    <property type="protein sequence ID" value="KAF8778646.1"/>
    <property type="molecule type" value="Genomic_DNA"/>
</dbReference>
<protein>
    <submittedName>
        <fullName evidence="1">Uncharacterized protein</fullName>
    </submittedName>
</protein>
<accession>A0A8T0EW85</accession>
<name>A0A8T0EW85_ARGBR</name>
<evidence type="ECO:0000313" key="2">
    <source>
        <dbReference type="Proteomes" id="UP000807504"/>
    </source>
</evidence>
<dbReference type="Proteomes" id="UP000807504">
    <property type="component" value="Unassembled WGS sequence"/>
</dbReference>
<organism evidence="1 2">
    <name type="scientific">Argiope bruennichi</name>
    <name type="common">Wasp spider</name>
    <name type="synonym">Aranea bruennichi</name>
    <dbReference type="NCBI Taxonomy" id="94029"/>
    <lineage>
        <taxon>Eukaryota</taxon>
        <taxon>Metazoa</taxon>
        <taxon>Ecdysozoa</taxon>
        <taxon>Arthropoda</taxon>
        <taxon>Chelicerata</taxon>
        <taxon>Arachnida</taxon>
        <taxon>Araneae</taxon>
        <taxon>Araneomorphae</taxon>
        <taxon>Entelegynae</taxon>
        <taxon>Araneoidea</taxon>
        <taxon>Araneidae</taxon>
        <taxon>Argiope</taxon>
    </lineage>
</organism>
<evidence type="ECO:0000313" key="1">
    <source>
        <dbReference type="EMBL" id="KAF8778646.1"/>
    </source>
</evidence>
<reference evidence="1" key="2">
    <citation type="submission" date="2020-06" db="EMBL/GenBank/DDBJ databases">
        <authorList>
            <person name="Sheffer M."/>
        </authorList>
    </citation>
    <scope>NUCLEOTIDE SEQUENCE</scope>
</reference>
<comment type="caution">
    <text evidence="1">The sequence shown here is derived from an EMBL/GenBank/DDBJ whole genome shotgun (WGS) entry which is preliminary data.</text>
</comment>
<sequence length="94" mass="10394">MKTSVSYSYPCQVSGVDANLSVCVGAMSLLSEIDEMLSPTILPAITQNSIYKWLEQSLRRLEIGSDRENYSYPGVIFYKFQVPSSGLMNGSRSS</sequence>